<gene>
    <name evidence="6 8" type="primary">ccsA</name>
</gene>
<reference evidence="8" key="2">
    <citation type="journal article" date="2005" name="BMC Biol.">
        <title>The complete chloroplast DNA sequences of the charophycean green algae Staurastrum and Zygnema reveal that the chloroplast genome underwent extensive changes during the evolution of the Zygnematales.</title>
        <authorList>
            <person name="Turmel M."/>
            <person name="Otis C."/>
            <person name="Lemieux C."/>
        </authorList>
    </citation>
    <scope>NUCLEOTIDE SEQUENCE</scope>
</reference>
<feature type="transmembrane region" description="Helical" evidence="6">
    <location>
        <begin position="53"/>
        <end position="74"/>
    </location>
</feature>
<sequence length="381" mass="43745">MVFNNLEKFLIQFSFIIFFLTTLFSWFKITLYENKTICSTNNSQKIFSFSNPYGSFIGILLGFISITGLCLIRWNLSDHLPLSNLYESSLFLAWSLIFFYLIFKIKIHNEWLDAIIAPIILMTTTFSTLGLPKQLQESTALVPALQSNWLMMHVTMMILSYGALLFGSLLAVTLLTLTFFSINKNNTFVPLWNLSSPDFDARQAIGISEIINDLETNKFFLNSIKNSEKINLNQLQETKVISNPSKAITSSHSITPNFHLEDGEFFKLIYFHKYKAVLINQIDYWSYRIIGIGFPFLTLGILSGAVWANEAWGSYWNWDPKETWALITWVIFAIYLHIRITKGWNGTKPALVALLGFFVVWMCYLGVNLLGKGLHSYGWLN</sequence>
<evidence type="ECO:0000256" key="1">
    <source>
        <dbReference type="ARBA" id="ARBA00004141"/>
    </source>
</evidence>
<keyword evidence="5 6" id="KW-0472">Membrane</keyword>
<dbReference type="GO" id="GO:0017004">
    <property type="term" value="P:cytochrome complex assembly"/>
    <property type="evidence" value="ECO:0007669"/>
    <property type="project" value="UniProtKB-UniRule"/>
</dbReference>
<dbReference type="PANTHER" id="PTHR30071:SF1">
    <property type="entry name" value="CYTOCHROME B_B6 PROTEIN-RELATED"/>
    <property type="match status" value="1"/>
</dbReference>
<comment type="subunit">
    <text evidence="6">May interact with Ccs1.</text>
</comment>
<comment type="subcellular location">
    <subcellularLocation>
        <location evidence="1">Membrane</location>
        <topology evidence="1">Multi-pass membrane protein</topology>
    </subcellularLocation>
    <subcellularLocation>
        <location evidence="6">Plastid</location>
        <location evidence="6">Chloroplast thylakoid membrane</location>
        <topology evidence="6">Multi-pass membrane protein</topology>
    </subcellularLocation>
</comment>
<dbReference type="GO" id="GO:0009535">
    <property type="term" value="C:chloroplast thylakoid membrane"/>
    <property type="evidence" value="ECO:0007669"/>
    <property type="project" value="UniProtKB-SubCell"/>
</dbReference>
<reference evidence="8" key="1">
    <citation type="journal article" date="2002" name="J. Phycol.">
        <title>Phylogenetic relationships among streptophytes as inferred from chloroplast small and large subunit rRNA gene sequences.</title>
        <authorList>
            <person name="Turmel M."/>
            <person name="Ehara M."/>
            <person name="Otis C."/>
            <person name="Lemieux C."/>
        </authorList>
    </citation>
    <scope>NUCLEOTIDE SEQUENCE</scope>
</reference>
<keyword evidence="8" id="KW-0934">Plastid</keyword>
<feature type="transmembrane region" description="Helical" evidence="6">
    <location>
        <begin position="323"/>
        <end position="338"/>
    </location>
</feature>
<feature type="transmembrane region" description="Helical" evidence="6">
    <location>
        <begin position="350"/>
        <end position="371"/>
    </location>
</feature>
<dbReference type="GeneID" id="4108667"/>
<dbReference type="Pfam" id="PF01578">
    <property type="entry name" value="Cytochrom_C_asm"/>
    <property type="match status" value="1"/>
</dbReference>
<geneLocation type="chloroplast" evidence="8"/>
<evidence type="ECO:0000256" key="5">
    <source>
        <dbReference type="ARBA" id="ARBA00023136"/>
    </source>
</evidence>
<dbReference type="PANTHER" id="PTHR30071">
    <property type="entry name" value="HEME EXPORTER PROTEIN C"/>
    <property type="match status" value="1"/>
</dbReference>
<accession>Q32S10</accession>
<keyword evidence="8" id="KW-0150">Chloroplast</keyword>
<evidence type="ECO:0000259" key="7">
    <source>
        <dbReference type="Pfam" id="PF01578"/>
    </source>
</evidence>
<keyword evidence="3 6" id="KW-0201">Cytochrome c-type biogenesis</keyword>
<feature type="transmembrane region" description="Helical" evidence="6">
    <location>
        <begin position="110"/>
        <end position="131"/>
    </location>
</feature>
<protein>
    <recommendedName>
        <fullName evidence="6">Cytochrome c biogenesis protein CcsA</fullName>
    </recommendedName>
</protein>
<comment type="similarity">
    <text evidence="6">Belongs to the CcmF/CycK/Ccl1/NrfE/CcsA family.</text>
</comment>
<name>Q32S10_STAPU</name>
<feature type="transmembrane region" description="Helical" evidence="6">
    <location>
        <begin position="86"/>
        <end position="103"/>
    </location>
</feature>
<feature type="domain" description="Cytochrome c assembly protein" evidence="7">
    <location>
        <begin position="82"/>
        <end position="375"/>
    </location>
</feature>
<dbReference type="InterPro" id="IPR002541">
    <property type="entry name" value="Cyt_c_assembly"/>
</dbReference>
<dbReference type="GO" id="GO:0020037">
    <property type="term" value="F:heme binding"/>
    <property type="evidence" value="ECO:0007669"/>
    <property type="project" value="InterPro"/>
</dbReference>
<dbReference type="HAMAP" id="MF_01391">
    <property type="entry name" value="CytC_CcsA"/>
    <property type="match status" value="1"/>
</dbReference>
<keyword evidence="6" id="KW-0793">Thylakoid</keyword>
<evidence type="ECO:0000256" key="6">
    <source>
        <dbReference type="HAMAP-Rule" id="MF_01391"/>
    </source>
</evidence>
<feature type="transmembrane region" description="Helical" evidence="6">
    <location>
        <begin position="285"/>
        <end position="308"/>
    </location>
</feature>
<organism evidence="8">
    <name type="scientific">Staurastrum punctulatum</name>
    <name type="common">Green alga</name>
    <name type="synonym">Cosmoastrum punctulatum</name>
    <dbReference type="NCBI Taxonomy" id="102822"/>
    <lineage>
        <taxon>Eukaryota</taxon>
        <taxon>Viridiplantae</taxon>
        <taxon>Streptophyta</taxon>
        <taxon>Zygnematophyceae</taxon>
        <taxon>Zygnematophycidae</taxon>
        <taxon>Desmidiales</taxon>
        <taxon>Desmidiaceae</taxon>
        <taxon>Staurastrum</taxon>
    </lineage>
</organism>
<feature type="transmembrane region" description="Helical" evidence="6">
    <location>
        <begin position="12"/>
        <end position="32"/>
    </location>
</feature>
<evidence type="ECO:0000313" key="8">
    <source>
        <dbReference type="EMBL" id="AAX45688.1"/>
    </source>
</evidence>
<dbReference type="GO" id="GO:0005886">
    <property type="term" value="C:plasma membrane"/>
    <property type="evidence" value="ECO:0007669"/>
    <property type="project" value="TreeGrafter"/>
</dbReference>
<keyword evidence="2 6" id="KW-0812">Transmembrane</keyword>
<dbReference type="EMBL" id="AY958085">
    <property type="protein sequence ID" value="AAX45688.1"/>
    <property type="molecule type" value="Genomic_DNA"/>
</dbReference>
<dbReference type="InterPro" id="IPR017562">
    <property type="entry name" value="Cyt_c_biogenesis_CcsA"/>
</dbReference>
<dbReference type="RefSeq" id="YP_636366.1">
    <property type="nucleotide sequence ID" value="NC_008116.1"/>
</dbReference>
<evidence type="ECO:0000256" key="2">
    <source>
        <dbReference type="ARBA" id="ARBA00022692"/>
    </source>
</evidence>
<dbReference type="NCBIfam" id="TIGR03144">
    <property type="entry name" value="cytochr_II_ccsB"/>
    <property type="match status" value="1"/>
</dbReference>
<keyword evidence="4 6" id="KW-1133">Transmembrane helix</keyword>
<dbReference type="InterPro" id="IPR045062">
    <property type="entry name" value="Cyt_c_biogenesis_CcsA/CcmC"/>
</dbReference>
<comment type="function">
    <text evidence="6">Required during biogenesis of c-type cytochromes (cytochrome c6 and cytochrome f) at the step of heme attachment.</text>
</comment>
<evidence type="ECO:0000256" key="3">
    <source>
        <dbReference type="ARBA" id="ARBA00022748"/>
    </source>
</evidence>
<evidence type="ECO:0000256" key="4">
    <source>
        <dbReference type="ARBA" id="ARBA00022989"/>
    </source>
</evidence>
<proteinExistence type="inferred from homology"/>
<dbReference type="AlphaFoldDB" id="Q32S10"/>
<feature type="transmembrane region" description="Helical" evidence="6">
    <location>
        <begin position="151"/>
        <end position="180"/>
    </location>
</feature>